<evidence type="ECO:0000256" key="1">
    <source>
        <dbReference type="ARBA" id="ARBA00004613"/>
    </source>
</evidence>
<dbReference type="GO" id="GO:0016810">
    <property type="term" value="F:hydrolase activity, acting on carbon-nitrogen (but not peptide) bonds"/>
    <property type="evidence" value="ECO:0007669"/>
    <property type="project" value="InterPro"/>
</dbReference>
<sequence>MNKKTIPILMYHNIAPVPIGTKTRGLNVRPRLFRSQMWLLKILGYKGLNMSELQPYLTGEKQGKVIGITFDDGYQDNLIYALPILKKFGHSATCYLISQKIGATNEWDANRNTPKHPLMNVGEVRQWIDAGMEIGAHTQNHIHLAECDIKTAKKEIQQSRVDLETLFNCPINHFCYPYGNYNNEIVDIVRKAGYKTATTVHKGYVSNENLLELPRVAIRGRAFLPMFFIKLRPLHNN</sequence>
<dbReference type="PANTHER" id="PTHR34216:SF3">
    <property type="entry name" value="POLY-BETA-1,6-N-ACETYL-D-GLUCOSAMINE N-DEACETYLASE"/>
    <property type="match status" value="1"/>
</dbReference>
<organism evidence="4">
    <name type="scientific">Catillopecten margaritatus gill symbiont</name>
    <dbReference type="NCBI Taxonomy" id="3083288"/>
    <lineage>
        <taxon>Bacteria</taxon>
        <taxon>Pseudomonadati</taxon>
        <taxon>Pseudomonadota</taxon>
        <taxon>Gammaproteobacteria</taxon>
        <taxon>sulfur-oxidizing symbionts</taxon>
    </lineage>
</organism>
<comment type="subcellular location">
    <subcellularLocation>
        <location evidence="1">Secreted</location>
    </subcellularLocation>
</comment>
<dbReference type="EMBL" id="CP138327">
    <property type="protein sequence ID" value="WXT99941.1"/>
    <property type="molecule type" value="Genomic_DNA"/>
</dbReference>
<dbReference type="GO" id="GO:0005975">
    <property type="term" value="P:carbohydrate metabolic process"/>
    <property type="evidence" value="ECO:0007669"/>
    <property type="project" value="InterPro"/>
</dbReference>
<keyword evidence="2" id="KW-0732">Signal</keyword>
<dbReference type="InterPro" id="IPR051398">
    <property type="entry name" value="Polysacch_Deacetylase"/>
</dbReference>
<dbReference type="AlphaFoldDB" id="A0AAU6PFZ8"/>
<dbReference type="PROSITE" id="PS51677">
    <property type="entry name" value="NODB"/>
    <property type="match status" value="1"/>
</dbReference>
<proteinExistence type="predicted"/>
<accession>A0AAU6PFZ8</accession>
<protein>
    <recommendedName>
        <fullName evidence="3">NodB homology domain-containing protein</fullName>
    </recommendedName>
</protein>
<gene>
    <name evidence="4" type="ORF">Ctma_0647</name>
</gene>
<dbReference type="GO" id="GO:0005576">
    <property type="term" value="C:extracellular region"/>
    <property type="evidence" value="ECO:0007669"/>
    <property type="project" value="UniProtKB-SubCell"/>
</dbReference>
<evidence type="ECO:0000256" key="2">
    <source>
        <dbReference type="ARBA" id="ARBA00022729"/>
    </source>
</evidence>
<evidence type="ECO:0000259" key="3">
    <source>
        <dbReference type="PROSITE" id="PS51677"/>
    </source>
</evidence>
<evidence type="ECO:0000313" key="4">
    <source>
        <dbReference type="EMBL" id="WXT99941.1"/>
    </source>
</evidence>
<dbReference type="InterPro" id="IPR002509">
    <property type="entry name" value="NODB_dom"/>
</dbReference>
<dbReference type="InterPro" id="IPR011330">
    <property type="entry name" value="Glyco_hydro/deAcase_b/a-brl"/>
</dbReference>
<dbReference type="SUPFAM" id="SSF88713">
    <property type="entry name" value="Glycoside hydrolase/deacetylase"/>
    <property type="match status" value="1"/>
</dbReference>
<dbReference type="Pfam" id="PF01522">
    <property type="entry name" value="Polysacc_deac_1"/>
    <property type="match status" value="1"/>
</dbReference>
<dbReference type="Gene3D" id="3.20.20.370">
    <property type="entry name" value="Glycoside hydrolase/deacetylase"/>
    <property type="match status" value="1"/>
</dbReference>
<name>A0AAU6PFZ8_9GAMM</name>
<feature type="domain" description="NodB homology" evidence="3">
    <location>
        <begin position="64"/>
        <end position="237"/>
    </location>
</feature>
<dbReference type="CDD" id="cd10918">
    <property type="entry name" value="CE4_NodB_like_5s_6s"/>
    <property type="match status" value="1"/>
</dbReference>
<reference evidence="4" key="1">
    <citation type="submission" date="2023-10" db="EMBL/GenBank/DDBJ databases">
        <title>The first scallop-associated chemosynthetic bacterial symbiont.</title>
        <authorList>
            <person name="Lin Y.-T."/>
            <person name="Sun J."/>
            <person name="Ip J.C.-H."/>
            <person name="He X."/>
            <person name="Gao Z.-M."/>
            <person name="Perez M."/>
            <person name="Xu T."/>
            <person name="Qian P.-Y."/>
            <person name="Qiu J.-W."/>
        </authorList>
    </citation>
    <scope>NUCLEOTIDE SEQUENCE</scope>
    <source>
        <strain evidence="4">Gill1</strain>
    </source>
</reference>
<dbReference type="PANTHER" id="PTHR34216">
    <property type="match status" value="1"/>
</dbReference>